<keyword evidence="8" id="KW-1185">Reference proteome</keyword>
<dbReference type="InterPro" id="IPR040079">
    <property type="entry name" value="Glutathione_S-Trfase"/>
</dbReference>
<dbReference type="SFLD" id="SFLDS00019">
    <property type="entry name" value="Glutathione_Transferase_(cytos"/>
    <property type="match status" value="1"/>
</dbReference>
<dbReference type="GO" id="GO:0005737">
    <property type="term" value="C:cytoplasm"/>
    <property type="evidence" value="ECO:0007669"/>
    <property type="project" value="TreeGrafter"/>
</dbReference>
<dbReference type="PANTHER" id="PTHR11260">
    <property type="entry name" value="GLUTATHIONE S-TRANSFERASE, GST, SUPERFAMILY, GST DOMAIN CONTAINING"/>
    <property type="match status" value="1"/>
</dbReference>
<dbReference type="InterPro" id="IPR010987">
    <property type="entry name" value="Glutathione-S-Trfase_C-like"/>
</dbReference>
<protein>
    <recommendedName>
        <fullName evidence="1">glutathione transferase</fullName>
        <ecNumber evidence="1">2.5.1.18</ecNumber>
    </recommendedName>
</protein>
<evidence type="ECO:0000313" key="7">
    <source>
        <dbReference type="EMBL" id="KYP60731.1"/>
    </source>
</evidence>
<dbReference type="EC" id="2.5.1.18" evidence="1"/>
<evidence type="ECO:0000256" key="2">
    <source>
        <dbReference type="ARBA" id="ARBA00022679"/>
    </source>
</evidence>
<dbReference type="GO" id="GO:0004364">
    <property type="term" value="F:glutathione transferase activity"/>
    <property type="evidence" value="ECO:0007669"/>
    <property type="project" value="UniProtKB-EC"/>
</dbReference>
<dbReference type="CDD" id="cd03058">
    <property type="entry name" value="GST_N_Tau"/>
    <property type="match status" value="1"/>
</dbReference>
<organism evidence="7 8">
    <name type="scientific">Cajanus cajan</name>
    <name type="common">Pigeon pea</name>
    <name type="synonym">Cajanus indicus</name>
    <dbReference type="NCBI Taxonomy" id="3821"/>
    <lineage>
        <taxon>Eukaryota</taxon>
        <taxon>Viridiplantae</taxon>
        <taxon>Streptophyta</taxon>
        <taxon>Embryophyta</taxon>
        <taxon>Tracheophyta</taxon>
        <taxon>Spermatophyta</taxon>
        <taxon>Magnoliopsida</taxon>
        <taxon>eudicotyledons</taxon>
        <taxon>Gunneridae</taxon>
        <taxon>Pentapetalae</taxon>
        <taxon>rosids</taxon>
        <taxon>fabids</taxon>
        <taxon>Fabales</taxon>
        <taxon>Fabaceae</taxon>
        <taxon>Papilionoideae</taxon>
        <taxon>50 kb inversion clade</taxon>
        <taxon>NPAAA clade</taxon>
        <taxon>indigoferoid/millettioid clade</taxon>
        <taxon>Phaseoleae</taxon>
        <taxon>Cajanus</taxon>
    </lineage>
</organism>
<dbReference type="PROSITE" id="PS50404">
    <property type="entry name" value="GST_NTER"/>
    <property type="match status" value="1"/>
</dbReference>
<gene>
    <name evidence="7" type="ORF">KK1_023144</name>
</gene>
<dbReference type="Pfam" id="PF00043">
    <property type="entry name" value="GST_C"/>
    <property type="match status" value="1"/>
</dbReference>
<dbReference type="Pfam" id="PF02798">
    <property type="entry name" value="GST_N"/>
    <property type="match status" value="1"/>
</dbReference>
<feature type="domain" description="GST C-terminal" evidence="6">
    <location>
        <begin position="86"/>
        <end position="228"/>
    </location>
</feature>
<dbReference type="STRING" id="3821.A0A151T166"/>
<evidence type="ECO:0000313" key="8">
    <source>
        <dbReference type="Proteomes" id="UP000075243"/>
    </source>
</evidence>
<evidence type="ECO:0000256" key="1">
    <source>
        <dbReference type="ARBA" id="ARBA00012452"/>
    </source>
</evidence>
<evidence type="ECO:0000256" key="3">
    <source>
        <dbReference type="ARBA" id="ARBA00047960"/>
    </source>
</evidence>
<dbReference type="SFLD" id="SFLDG01152">
    <property type="entry name" value="Main.3:_Omega-_and_Tau-like"/>
    <property type="match status" value="1"/>
</dbReference>
<dbReference type="SUPFAM" id="SSF47616">
    <property type="entry name" value="GST C-terminal domain-like"/>
    <property type="match status" value="1"/>
</dbReference>
<name>A0A151T166_CAJCA</name>
<reference evidence="7 8" key="1">
    <citation type="journal article" date="2012" name="Nat. Biotechnol.">
        <title>Draft genome sequence of pigeonpea (Cajanus cajan), an orphan legume crop of resource-poor farmers.</title>
        <authorList>
            <person name="Varshney R.K."/>
            <person name="Chen W."/>
            <person name="Li Y."/>
            <person name="Bharti A.K."/>
            <person name="Saxena R.K."/>
            <person name="Schlueter J.A."/>
            <person name="Donoghue M.T."/>
            <person name="Azam S."/>
            <person name="Fan G."/>
            <person name="Whaley A.M."/>
            <person name="Farmer A.D."/>
            <person name="Sheridan J."/>
            <person name="Iwata A."/>
            <person name="Tuteja R."/>
            <person name="Penmetsa R.V."/>
            <person name="Wu W."/>
            <person name="Upadhyaya H.D."/>
            <person name="Yang S.P."/>
            <person name="Shah T."/>
            <person name="Saxena K.B."/>
            <person name="Michael T."/>
            <person name="McCombie W.R."/>
            <person name="Yang B."/>
            <person name="Zhang G."/>
            <person name="Yang H."/>
            <person name="Wang J."/>
            <person name="Spillane C."/>
            <person name="Cook D.R."/>
            <person name="May G.D."/>
            <person name="Xu X."/>
            <person name="Jackson S.A."/>
        </authorList>
    </citation>
    <scope>NUCLEOTIDE SEQUENCE [LARGE SCALE GENOMIC DNA]</scope>
    <source>
        <strain evidence="8">cv. Asha</strain>
    </source>
</reference>
<sequence>MTEVKLHGFWYSPMTLRVVLTLKLKDIPYHNIEEDRFNKSLELLRYNPVYKRTPVFVHNGRPLCESMLIIEYIDEIWPHNSLVPADPYERALARFWAKYADDLYLDQSDNNILGQPLKFSAVVAFYLGNNGEEKEANIEKVWEHIMVVENKCFGDQKKFFGGDNINMVDLAFGPIVKTIFTIEDILEVKVLKDEKFPHFLSWYNNFKEVPIIKENLPEHEKMVACLKFIREKRLASS</sequence>
<dbReference type="Gramene" id="C.cajan_22482.t">
    <property type="protein sequence ID" value="C.cajan_22482.t"/>
    <property type="gene ID" value="C.cajan_22482"/>
</dbReference>
<dbReference type="SFLD" id="SFLDG00358">
    <property type="entry name" value="Main_(cytGST)"/>
    <property type="match status" value="1"/>
</dbReference>
<dbReference type="InterPro" id="IPR045074">
    <property type="entry name" value="GST_C_Tau"/>
</dbReference>
<dbReference type="GO" id="GO:0006749">
    <property type="term" value="P:glutathione metabolic process"/>
    <property type="evidence" value="ECO:0007669"/>
    <property type="project" value="InterPro"/>
</dbReference>
<proteinExistence type="inferred from homology"/>
<evidence type="ECO:0000256" key="4">
    <source>
        <dbReference type="RuleBase" id="RU003494"/>
    </source>
</evidence>
<comment type="similarity">
    <text evidence="4">Belongs to the GST superfamily.</text>
</comment>
<keyword evidence="2" id="KW-0808">Transferase</keyword>
<evidence type="ECO:0000259" key="5">
    <source>
        <dbReference type="PROSITE" id="PS50404"/>
    </source>
</evidence>
<dbReference type="PROSITE" id="PS50405">
    <property type="entry name" value="GST_CTER"/>
    <property type="match status" value="1"/>
</dbReference>
<dbReference type="InterPro" id="IPR036282">
    <property type="entry name" value="Glutathione-S-Trfase_C_sf"/>
</dbReference>
<dbReference type="InterPro" id="IPR004046">
    <property type="entry name" value="GST_C"/>
</dbReference>
<dbReference type="InterPro" id="IPR004045">
    <property type="entry name" value="Glutathione_S-Trfase_N"/>
</dbReference>
<dbReference type="SUPFAM" id="SSF52833">
    <property type="entry name" value="Thioredoxin-like"/>
    <property type="match status" value="1"/>
</dbReference>
<feature type="domain" description="GST N-terminal" evidence="5">
    <location>
        <begin position="2"/>
        <end position="81"/>
    </location>
</feature>
<dbReference type="InterPro" id="IPR045073">
    <property type="entry name" value="Omega/Tau-like"/>
</dbReference>
<dbReference type="Proteomes" id="UP000075243">
    <property type="component" value="Chromosome 9"/>
</dbReference>
<dbReference type="InterPro" id="IPR036249">
    <property type="entry name" value="Thioredoxin-like_sf"/>
</dbReference>
<dbReference type="OMA" id="WTEVIED"/>
<dbReference type="CDD" id="cd03185">
    <property type="entry name" value="GST_C_Tau"/>
    <property type="match status" value="1"/>
</dbReference>
<dbReference type="AlphaFoldDB" id="A0A151T166"/>
<dbReference type="EMBL" id="CM003611">
    <property type="protein sequence ID" value="KYP60731.1"/>
    <property type="molecule type" value="Genomic_DNA"/>
</dbReference>
<dbReference type="Gene3D" id="1.20.1050.10">
    <property type="match status" value="1"/>
</dbReference>
<evidence type="ECO:0000259" key="6">
    <source>
        <dbReference type="PROSITE" id="PS50405"/>
    </source>
</evidence>
<comment type="catalytic activity">
    <reaction evidence="3">
        <text>RX + glutathione = an S-substituted glutathione + a halide anion + H(+)</text>
        <dbReference type="Rhea" id="RHEA:16437"/>
        <dbReference type="ChEBI" id="CHEBI:15378"/>
        <dbReference type="ChEBI" id="CHEBI:16042"/>
        <dbReference type="ChEBI" id="CHEBI:17792"/>
        <dbReference type="ChEBI" id="CHEBI:57925"/>
        <dbReference type="ChEBI" id="CHEBI:90779"/>
        <dbReference type="EC" id="2.5.1.18"/>
    </reaction>
</comment>
<dbReference type="Gene3D" id="3.40.30.10">
    <property type="entry name" value="Glutaredoxin"/>
    <property type="match status" value="1"/>
</dbReference>
<accession>A0A151T166</accession>
<dbReference type="PANTHER" id="PTHR11260:SF679">
    <property type="entry name" value="GLUTATHIONE TRANSFERASE"/>
    <property type="match status" value="1"/>
</dbReference>